<sequence length="368" mass="41358">MSYVVVFPTIFSKNKIPQLISNIKKILKIKNQQFNSVKRDGEIILVDANDPVFASSAINMLFGIKEIAIAKQIKNNYQNIVSEITSIGGNLLLKGEKFLVRVEGTSKGFLAKDVEIAATSNIIEKKSKLGAHPGTDLDYDKLLYTYLTKNNAYICIFSDKGKGGIPYQSQSQKTICAVYDELSAVSCYETIKQGYDTKVIVCYRQKSELMNLAKVLNQIIPRLVQEKIELEFFHLKINPNGIKNYLTYVNSILEIMLQYSNKRVSLALSPLVFSSDFIDNALKLVFTKKKIPLIPLSGVDTSLFEEAKEIGLEKSIKKLEKIVTISSYEIPSFAKKQVENAQKTKKMISIQVGPNNVHDILDSLEENH</sequence>
<name>K0BA03_9ARCH</name>
<dbReference type="KEGG" id="nkr:NKOR_09825"/>
<dbReference type="PATRIC" id="fig|1229908.8.peg.2116"/>
<dbReference type="STRING" id="1229908.NKOR_09825"/>
<dbReference type="EMBL" id="CP003842">
    <property type="protein sequence ID" value="AFS81810.1"/>
    <property type="molecule type" value="Genomic_DNA"/>
</dbReference>
<protein>
    <submittedName>
        <fullName evidence="1">Thiamine biosynthesis ATP pyrophosphatase-like protein</fullName>
    </submittedName>
</protein>
<dbReference type="PANTHER" id="PTHR43209">
    <property type="entry name" value="TRNA SULFURTRANSFERASE"/>
    <property type="match status" value="1"/>
</dbReference>
<accession>K0BA03</accession>
<gene>
    <name evidence="1" type="ORF">NKOR_09825</name>
</gene>
<keyword evidence="2" id="KW-1185">Reference proteome</keyword>
<evidence type="ECO:0000313" key="1">
    <source>
        <dbReference type="EMBL" id="AFS81810.1"/>
    </source>
</evidence>
<evidence type="ECO:0000313" key="2">
    <source>
        <dbReference type="Proteomes" id="UP000006101"/>
    </source>
</evidence>
<reference evidence="1 2" key="1">
    <citation type="journal article" date="2012" name="J. Bacteriol.">
        <title>Draft Genome Sequence of an Ammonia-Oxidizing Archaeon, "Candidatus Nitrosopumilus koreensis" AR1, from Marine Sediment.</title>
        <authorList>
            <person name="Park S.J."/>
            <person name="Kim J.G."/>
            <person name="Jung M.Y."/>
            <person name="Kim S.J."/>
            <person name="Cha I.T."/>
            <person name="Kwon K."/>
            <person name="Lee J.H."/>
            <person name="Rhee S.K."/>
        </authorList>
    </citation>
    <scope>NUCLEOTIDE SEQUENCE [LARGE SCALE GENOMIC DNA]</scope>
    <source>
        <strain evidence="1 2">AR1</strain>
    </source>
</reference>
<dbReference type="PANTHER" id="PTHR43209:SF1">
    <property type="entry name" value="TRNA SULFURTRANSFERASE"/>
    <property type="match status" value="1"/>
</dbReference>
<dbReference type="InterPro" id="IPR050102">
    <property type="entry name" value="tRNA_sulfurtransferase_ThiI"/>
</dbReference>
<dbReference type="GO" id="GO:0005829">
    <property type="term" value="C:cytosol"/>
    <property type="evidence" value="ECO:0007669"/>
    <property type="project" value="TreeGrafter"/>
</dbReference>
<dbReference type="SUPFAM" id="SSF143437">
    <property type="entry name" value="THUMP domain-like"/>
    <property type="match status" value="1"/>
</dbReference>
<dbReference type="Proteomes" id="UP000006101">
    <property type="component" value="Chromosome"/>
</dbReference>
<dbReference type="Gene3D" id="3.30.2130.30">
    <property type="match status" value="1"/>
</dbReference>
<proteinExistence type="predicted"/>
<dbReference type="AlphaFoldDB" id="K0BA03"/>
<dbReference type="GO" id="GO:0002937">
    <property type="term" value="P:tRNA 4-thiouridine biosynthesis"/>
    <property type="evidence" value="ECO:0007669"/>
    <property type="project" value="TreeGrafter"/>
</dbReference>
<dbReference type="HOGENOM" id="CLU_751428_0_0_2"/>
<organism evidence="1 2">
    <name type="scientific">Candidatus Nitrosopumilus koreensis AR1</name>
    <dbReference type="NCBI Taxonomy" id="1229908"/>
    <lineage>
        <taxon>Archaea</taxon>
        <taxon>Nitrososphaerota</taxon>
        <taxon>Nitrososphaeria</taxon>
        <taxon>Nitrosopumilales</taxon>
        <taxon>Nitrosopumilaceae</taxon>
        <taxon>Nitrosopumilus</taxon>
    </lineage>
</organism>
<dbReference type="GO" id="GO:0052837">
    <property type="term" value="P:thiazole biosynthetic process"/>
    <property type="evidence" value="ECO:0007669"/>
    <property type="project" value="TreeGrafter"/>
</dbReference>